<sequence length="172" mass="17643">MRPVFRPDHDLLALLRGCGRRPGAAAAARVLSLAGEHGALWLTAGLAGAAADPARRGAWLRATTLVAASHAASMAVKRVVRRPRPQLPPGAAPLVRTAGRHSFPSSHAASSAAAALAFGTLVPAAPLRPLAAAVCVSRLVAGVHYPTDVAFGALLGATTARLGRDWTHRGVR</sequence>
<name>A0A7U3UVR2_9ACTN</name>
<dbReference type="InterPro" id="IPR036938">
    <property type="entry name" value="PAP2/HPO_sf"/>
</dbReference>
<proteinExistence type="predicted"/>
<dbReference type="PANTHER" id="PTHR14969">
    <property type="entry name" value="SPHINGOSINE-1-PHOSPHATE PHOSPHOHYDROLASE"/>
    <property type="match status" value="1"/>
</dbReference>
<dbReference type="PANTHER" id="PTHR14969:SF62">
    <property type="entry name" value="DECAPRENYLPHOSPHORYL-5-PHOSPHORIBOSE PHOSPHATASE RV3807C-RELATED"/>
    <property type="match status" value="1"/>
</dbReference>
<protein>
    <submittedName>
        <fullName evidence="8">Putative membrane-associated phospholipid phosphatase</fullName>
    </submittedName>
</protein>
<dbReference type="EMBL" id="AP018365">
    <property type="protein sequence ID" value="BBA99655.1"/>
    <property type="molecule type" value="Genomic_DNA"/>
</dbReference>
<feature type="domain" description="Phosphatidic acid phosphatase type 2/haloperoxidase" evidence="7">
    <location>
        <begin position="60"/>
        <end position="164"/>
    </location>
</feature>
<dbReference type="GO" id="GO:0005886">
    <property type="term" value="C:plasma membrane"/>
    <property type="evidence" value="ECO:0007669"/>
    <property type="project" value="UniProtKB-SubCell"/>
</dbReference>
<dbReference type="KEGG" id="arev:RVR_6371"/>
<accession>A0A7U3UVR2</accession>
<dbReference type="SMART" id="SM00014">
    <property type="entry name" value="acidPPc"/>
    <property type="match status" value="1"/>
</dbReference>
<dbReference type="InterPro" id="IPR000326">
    <property type="entry name" value="PAP2/HPO"/>
</dbReference>
<keyword evidence="2" id="KW-1003">Cell membrane</keyword>
<evidence type="ECO:0000259" key="7">
    <source>
        <dbReference type="SMART" id="SM00014"/>
    </source>
</evidence>
<reference evidence="8 9" key="4">
    <citation type="journal article" date="2020" name="Sci. Rep.">
        <title>beta-carboline chemical signals induce reveromycin production through a LuxR family regulator in Streptomyces sp. SN-593.</title>
        <authorList>
            <person name="Panthee S."/>
            <person name="Kito N."/>
            <person name="Hayashi T."/>
            <person name="Shimizu T."/>
            <person name="Ishikawa J."/>
            <person name="Hamamoto H."/>
            <person name="Osada H."/>
            <person name="Takahashi S."/>
        </authorList>
    </citation>
    <scope>NUCLEOTIDE SEQUENCE [LARGE SCALE GENOMIC DNA]</scope>
    <source>
        <strain evidence="8 9">SN-593</strain>
    </source>
</reference>
<evidence type="ECO:0000256" key="2">
    <source>
        <dbReference type="ARBA" id="ARBA00022475"/>
    </source>
</evidence>
<keyword evidence="9" id="KW-1185">Reference proteome</keyword>
<evidence type="ECO:0000313" key="9">
    <source>
        <dbReference type="Proteomes" id="UP000595703"/>
    </source>
</evidence>
<keyword evidence="3" id="KW-0812">Transmembrane</keyword>
<comment type="subcellular location">
    <subcellularLocation>
        <location evidence="1">Cell membrane</location>
        <topology evidence="1">Multi-pass membrane protein</topology>
    </subcellularLocation>
</comment>
<evidence type="ECO:0000313" key="8">
    <source>
        <dbReference type="EMBL" id="BBA99655.1"/>
    </source>
</evidence>
<evidence type="ECO:0000256" key="6">
    <source>
        <dbReference type="ARBA" id="ARBA00023136"/>
    </source>
</evidence>
<dbReference type="AlphaFoldDB" id="A0A7U3UVR2"/>
<reference evidence="8 9" key="3">
    <citation type="journal article" date="2011" name="Nat. Chem. Biol.">
        <title>Reveromycin A biosynthesis uses RevG and RevJ for stereospecific spiroacetal formation.</title>
        <authorList>
            <person name="Takahashi S."/>
            <person name="Toyoda A."/>
            <person name="Sekiyama Y."/>
            <person name="Takagi H."/>
            <person name="Nogawa T."/>
            <person name="Uramoto M."/>
            <person name="Suzuki R."/>
            <person name="Koshino H."/>
            <person name="Kumano T."/>
            <person name="Panthee S."/>
            <person name="Dairi T."/>
            <person name="Ishikawa J."/>
            <person name="Ikeda H."/>
            <person name="Sakaki Y."/>
            <person name="Osada H."/>
        </authorList>
    </citation>
    <scope>NUCLEOTIDE SEQUENCE [LARGE SCALE GENOMIC DNA]</scope>
    <source>
        <strain evidence="8 9">SN-593</strain>
    </source>
</reference>
<dbReference type="Gene3D" id="1.20.144.10">
    <property type="entry name" value="Phosphatidic acid phosphatase type 2/haloperoxidase"/>
    <property type="match status" value="1"/>
</dbReference>
<keyword evidence="5" id="KW-1133">Transmembrane helix</keyword>
<organism evidence="8 9">
    <name type="scientific">Actinacidiphila reveromycinica</name>
    <dbReference type="NCBI Taxonomy" id="659352"/>
    <lineage>
        <taxon>Bacteria</taxon>
        <taxon>Bacillati</taxon>
        <taxon>Actinomycetota</taxon>
        <taxon>Actinomycetes</taxon>
        <taxon>Kitasatosporales</taxon>
        <taxon>Streptomycetaceae</taxon>
        <taxon>Actinacidiphila</taxon>
    </lineage>
</organism>
<dbReference type="Proteomes" id="UP000595703">
    <property type="component" value="Chromosome"/>
</dbReference>
<gene>
    <name evidence="8" type="ORF">RVR_6371</name>
</gene>
<dbReference type="Pfam" id="PF01569">
    <property type="entry name" value="PAP2"/>
    <property type="match status" value="1"/>
</dbReference>
<evidence type="ECO:0000256" key="1">
    <source>
        <dbReference type="ARBA" id="ARBA00004651"/>
    </source>
</evidence>
<reference evidence="8 9" key="1">
    <citation type="journal article" date="2010" name="J. Bacteriol.">
        <title>Biochemical characterization of a novel indole prenyltransferase from Streptomyces sp. SN-593.</title>
        <authorList>
            <person name="Takahashi S."/>
            <person name="Takagi H."/>
            <person name="Toyoda A."/>
            <person name="Uramoto M."/>
            <person name="Nogawa T."/>
            <person name="Ueki M."/>
            <person name="Sakaki Y."/>
            <person name="Osada H."/>
        </authorList>
    </citation>
    <scope>NUCLEOTIDE SEQUENCE [LARGE SCALE GENOMIC DNA]</scope>
    <source>
        <strain evidence="8 9">SN-593</strain>
    </source>
</reference>
<dbReference type="SUPFAM" id="SSF48317">
    <property type="entry name" value="Acid phosphatase/Vanadium-dependent haloperoxidase"/>
    <property type="match status" value="1"/>
</dbReference>
<dbReference type="GO" id="GO:0016787">
    <property type="term" value="F:hydrolase activity"/>
    <property type="evidence" value="ECO:0007669"/>
    <property type="project" value="UniProtKB-KW"/>
</dbReference>
<keyword evidence="4" id="KW-0378">Hydrolase</keyword>
<keyword evidence="6" id="KW-0472">Membrane</keyword>
<evidence type="ECO:0000256" key="3">
    <source>
        <dbReference type="ARBA" id="ARBA00022692"/>
    </source>
</evidence>
<evidence type="ECO:0000256" key="4">
    <source>
        <dbReference type="ARBA" id="ARBA00022801"/>
    </source>
</evidence>
<evidence type="ECO:0000256" key="5">
    <source>
        <dbReference type="ARBA" id="ARBA00022989"/>
    </source>
</evidence>
<dbReference type="CDD" id="cd01610">
    <property type="entry name" value="PAP2_like"/>
    <property type="match status" value="1"/>
</dbReference>
<reference evidence="8 9" key="2">
    <citation type="journal article" date="2011" name="J. Antibiot.">
        <title>Furaquinocins I and J: novel polyketide isoprenoid hybrid compounds from Streptomyces reveromyceticus SN-593.</title>
        <authorList>
            <person name="Panthee S."/>
            <person name="Takahashi S."/>
            <person name="Takagi H."/>
            <person name="Nogawa T."/>
            <person name="Oowada E."/>
            <person name="Uramoto M."/>
            <person name="Osada H."/>
        </authorList>
    </citation>
    <scope>NUCLEOTIDE SEQUENCE [LARGE SCALE GENOMIC DNA]</scope>
    <source>
        <strain evidence="8 9">SN-593</strain>
    </source>
</reference>